<accession>R7YJF3</accession>
<proteinExistence type="predicted"/>
<keyword evidence="3" id="KW-1185">Reference proteome</keyword>
<dbReference type="GeneID" id="19898468"/>
<keyword evidence="1" id="KW-0812">Transmembrane</keyword>
<dbReference type="OrthoDB" id="5311240at2759"/>
<protein>
    <submittedName>
        <fullName evidence="2">Uncharacterized protein</fullName>
    </submittedName>
</protein>
<keyword evidence="1" id="KW-0472">Membrane</keyword>
<dbReference type="HOGENOM" id="CLU_1165749_0_0_1"/>
<feature type="transmembrane region" description="Helical" evidence="1">
    <location>
        <begin position="212"/>
        <end position="232"/>
    </location>
</feature>
<dbReference type="RefSeq" id="XP_007777256.1">
    <property type="nucleotide sequence ID" value="XM_007779066.1"/>
</dbReference>
<keyword evidence="1" id="KW-1133">Transmembrane helix</keyword>
<dbReference type="Proteomes" id="UP000016924">
    <property type="component" value="Unassembled WGS sequence"/>
</dbReference>
<evidence type="ECO:0000313" key="3">
    <source>
        <dbReference type="Proteomes" id="UP000016924"/>
    </source>
</evidence>
<feature type="transmembrane region" description="Helical" evidence="1">
    <location>
        <begin position="186"/>
        <end position="205"/>
    </location>
</feature>
<evidence type="ECO:0000256" key="1">
    <source>
        <dbReference type="SAM" id="Phobius"/>
    </source>
</evidence>
<gene>
    <name evidence="2" type="ORF">W97_01157</name>
</gene>
<name>R7YJF3_CONA1</name>
<reference evidence="3" key="1">
    <citation type="submission" date="2012-06" db="EMBL/GenBank/DDBJ databases">
        <title>The genome sequence of Coniosporium apollinis CBS 100218.</title>
        <authorList>
            <consortium name="The Broad Institute Genome Sequencing Platform"/>
            <person name="Cuomo C."/>
            <person name="Gorbushina A."/>
            <person name="Noack S."/>
            <person name="Walker B."/>
            <person name="Young S.K."/>
            <person name="Zeng Q."/>
            <person name="Gargeya S."/>
            <person name="Fitzgerald M."/>
            <person name="Haas B."/>
            <person name="Abouelleil A."/>
            <person name="Alvarado L."/>
            <person name="Arachchi H.M."/>
            <person name="Berlin A.M."/>
            <person name="Chapman S.B."/>
            <person name="Goldberg J."/>
            <person name="Griggs A."/>
            <person name="Gujja S."/>
            <person name="Hansen M."/>
            <person name="Howarth C."/>
            <person name="Imamovic A."/>
            <person name="Larimer J."/>
            <person name="McCowan C."/>
            <person name="Montmayeur A."/>
            <person name="Murphy C."/>
            <person name="Neiman D."/>
            <person name="Pearson M."/>
            <person name="Priest M."/>
            <person name="Roberts A."/>
            <person name="Saif S."/>
            <person name="Shea T."/>
            <person name="Sisk P."/>
            <person name="Sykes S."/>
            <person name="Wortman J."/>
            <person name="Nusbaum C."/>
            <person name="Birren B."/>
        </authorList>
    </citation>
    <scope>NUCLEOTIDE SEQUENCE [LARGE SCALE GENOMIC DNA]</scope>
    <source>
        <strain evidence="3">CBS 100218</strain>
    </source>
</reference>
<sequence>MALMHEKWCPADDLTGTKHWDPMPQPKPPPIPSEWLLHLWNHPHETRSFKASIKVKNTFSSVTRFLTESLRQSATAYRNAMENAWAQVTEFCQWKRRPLLPTEEVELQQDSANLPSAESVATQVSAENAARDAPLSGRNDQGRQDLVYKNTPKKLFEMLQADPSNPPCGWGLYLEEGFKVPEPIEWLASIFATCVIFGILAFCIAKVGDLGIGIFGAWGGTIALASLIFTVVTKLAGK</sequence>
<organism evidence="2 3">
    <name type="scientific">Coniosporium apollinis (strain CBS 100218)</name>
    <name type="common">Rock-inhabiting black yeast</name>
    <dbReference type="NCBI Taxonomy" id="1168221"/>
    <lineage>
        <taxon>Eukaryota</taxon>
        <taxon>Fungi</taxon>
        <taxon>Dikarya</taxon>
        <taxon>Ascomycota</taxon>
        <taxon>Pezizomycotina</taxon>
        <taxon>Dothideomycetes</taxon>
        <taxon>Dothideomycetes incertae sedis</taxon>
        <taxon>Coniosporium</taxon>
    </lineage>
</organism>
<dbReference type="AlphaFoldDB" id="R7YJF3"/>
<dbReference type="EMBL" id="JH767557">
    <property type="protein sequence ID" value="EON61939.1"/>
    <property type="molecule type" value="Genomic_DNA"/>
</dbReference>
<evidence type="ECO:0000313" key="2">
    <source>
        <dbReference type="EMBL" id="EON61939.1"/>
    </source>
</evidence>